<dbReference type="Proteomes" id="UP000283983">
    <property type="component" value="Unassembled WGS sequence"/>
</dbReference>
<dbReference type="InterPro" id="IPR055247">
    <property type="entry name" value="InsJ-like_HTH"/>
</dbReference>
<dbReference type="NCBIfam" id="NF033516">
    <property type="entry name" value="transpos_IS3"/>
    <property type="match status" value="1"/>
</dbReference>
<dbReference type="GO" id="GO:0043565">
    <property type="term" value="F:sequence-specific DNA binding"/>
    <property type="evidence" value="ECO:0007669"/>
    <property type="project" value="InterPro"/>
</dbReference>
<dbReference type="Pfam" id="PF00665">
    <property type="entry name" value="rve"/>
    <property type="match status" value="1"/>
</dbReference>
<dbReference type="Gene3D" id="3.30.420.10">
    <property type="entry name" value="Ribonuclease H-like superfamily/Ribonuclease H"/>
    <property type="match status" value="1"/>
</dbReference>
<comment type="function">
    <text evidence="1">Involved in the transposition of the insertion sequence.</text>
</comment>
<sequence length="462" mass="51665">MKVLEMGGFSMTVYDRSVREAACGLFDRGAGYKSAARRLGVPPKAVRKWQQTYRAVGRDGLLAMGKTKRSYDHETKVAAARAVVDGGMARAEAMARFGVVSSSPLDAWCRLYREGGAEALRPKPKGRPRGSVAKAAPATREQELEREVRRLEAQVAYLKKIDSPEGGARLAARDRAAAVAALSGRFTLADLLAAASLPGSTYYYALSHPKGPTRPELRPRAAEIFGRLPNGVGHRQIAMELRAVDGERIADKTVLKMMREMGLRCGIRRETDCHRYSSYRGVVGETFENVLGRDFAADGPWRKMGTDVTEFRCSFGKAYLAPAYDFGSREIVAWSISKRPDMEQQREMLDGLAKAMPEGAEPVMQMDMGWQYQHRAFTGRLRGLGVAQSMSRKGNCLDNACTEGLFGHMKDEFFRGRDWDDFEEFKRDLEAYIHHWNHVRRQVRLKGLTPVEFRERALRGAA</sequence>
<dbReference type="PROSITE" id="PS50994">
    <property type="entry name" value="INTEGRASE"/>
    <property type="match status" value="1"/>
</dbReference>
<dbReference type="Pfam" id="PF13333">
    <property type="entry name" value="rve_2"/>
    <property type="match status" value="1"/>
</dbReference>
<dbReference type="Pfam" id="PF13518">
    <property type="entry name" value="HTH_28"/>
    <property type="match status" value="1"/>
</dbReference>
<reference evidence="3 4" key="1">
    <citation type="submission" date="2018-08" db="EMBL/GenBank/DDBJ databases">
        <title>A genome reference for cultivated species of the human gut microbiota.</title>
        <authorList>
            <person name="Zou Y."/>
            <person name="Xue W."/>
            <person name="Luo G."/>
        </authorList>
    </citation>
    <scope>NUCLEOTIDE SEQUENCE [LARGE SCALE GENOMIC DNA]</scope>
    <source>
        <strain evidence="3 4">AM25-33</strain>
    </source>
</reference>
<dbReference type="InterPro" id="IPR001584">
    <property type="entry name" value="Integrase_cat-core"/>
</dbReference>
<dbReference type="InParanoid" id="A0A414NEF5"/>
<evidence type="ECO:0000256" key="1">
    <source>
        <dbReference type="ARBA" id="ARBA00002286"/>
    </source>
</evidence>
<dbReference type="InterPro" id="IPR036388">
    <property type="entry name" value="WH-like_DNA-bd_sf"/>
</dbReference>
<dbReference type="PANTHER" id="PTHR46889:SF4">
    <property type="entry name" value="TRANSPOSASE INSO FOR INSERTION SEQUENCE ELEMENT IS911B-RELATED"/>
    <property type="match status" value="1"/>
</dbReference>
<evidence type="ECO:0000259" key="2">
    <source>
        <dbReference type="PROSITE" id="PS50994"/>
    </source>
</evidence>
<accession>A0A414NEF5</accession>
<evidence type="ECO:0000313" key="4">
    <source>
        <dbReference type="Proteomes" id="UP000283983"/>
    </source>
</evidence>
<dbReference type="PANTHER" id="PTHR46889">
    <property type="entry name" value="TRANSPOSASE INSF FOR INSERTION SEQUENCE IS3B-RELATED"/>
    <property type="match status" value="1"/>
</dbReference>
<dbReference type="EMBL" id="QSLJ01000001">
    <property type="protein sequence ID" value="RHF38194.1"/>
    <property type="molecule type" value="Genomic_DNA"/>
</dbReference>
<comment type="caution">
    <text evidence="3">The sequence shown here is derived from an EMBL/GenBank/DDBJ whole genome shotgun (WGS) entry which is preliminary data.</text>
</comment>
<dbReference type="GO" id="GO:0015074">
    <property type="term" value="P:DNA integration"/>
    <property type="evidence" value="ECO:0007669"/>
    <property type="project" value="InterPro"/>
</dbReference>
<dbReference type="InterPro" id="IPR025948">
    <property type="entry name" value="HTH-like_dom"/>
</dbReference>
<dbReference type="Pfam" id="PF13276">
    <property type="entry name" value="HTH_21"/>
    <property type="match status" value="1"/>
</dbReference>
<dbReference type="InterPro" id="IPR036397">
    <property type="entry name" value="RNaseH_sf"/>
</dbReference>
<dbReference type="InterPro" id="IPR050900">
    <property type="entry name" value="Transposase_IS3/IS150/IS904"/>
</dbReference>
<evidence type="ECO:0000313" key="3">
    <source>
        <dbReference type="EMBL" id="RHF38194.1"/>
    </source>
</evidence>
<proteinExistence type="predicted"/>
<organism evidence="3 4">
    <name type="scientific">Collinsella intestinalis</name>
    <dbReference type="NCBI Taxonomy" id="147207"/>
    <lineage>
        <taxon>Bacteria</taxon>
        <taxon>Bacillati</taxon>
        <taxon>Actinomycetota</taxon>
        <taxon>Coriobacteriia</taxon>
        <taxon>Coriobacteriales</taxon>
        <taxon>Coriobacteriaceae</taxon>
        <taxon>Collinsella</taxon>
    </lineage>
</organism>
<keyword evidence="4" id="KW-1185">Reference proteome</keyword>
<dbReference type="InterPro" id="IPR048020">
    <property type="entry name" value="Transpos_IS3"/>
</dbReference>
<dbReference type="RefSeq" id="WP_118102336.1">
    <property type="nucleotide sequence ID" value="NZ_CABJEU010000001.1"/>
</dbReference>
<dbReference type="Gene3D" id="1.10.10.10">
    <property type="entry name" value="Winged helix-like DNA-binding domain superfamily/Winged helix DNA-binding domain"/>
    <property type="match status" value="1"/>
</dbReference>
<dbReference type="AlphaFoldDB" id="A0A414NEF5"/>
<gene>
    <name evidence="3" type="ORF">DW682_00225</name>
</gene>
<protein>
    <submittedName>
        <fullName evidence="3">IS3 family transposase</fullName>
    </submittedName>
</protein>
<dbReference type="FunCoup" id="A0A414NEF5">
    <property type="interactions" value="7"/>
</dbReference>
<feature type="domain" description="Integrase catalytic" evidence="2">
    <location>
        <begin position="296"/>
        <end position="458"/>
    </location>
</feature>
<dbReference type="InterPro" id="IPR012337">
    <property type="entry name" value="RNaseH-like_sf"/>
</dbReference>
<dbReference type="SUPFAM" id="SSF53098">
    <property type="entry name" value="Ribonuclease H-like"/>
    <property type="match status" value="1"/>
</dbReference>
<dbReference type="SUPFAM" id="SSF48295">
    <property type="entry name" value="TrpR-like"/>
    <property type="match status" value="1"/>
</dbReference>
<name>A0A414NEF5_9ACTN</name>
<dbReference type="InterPro" id="IPR010921">
    <property type="entry name" value="Trp_repressor/repl_initiator"/>
</dbReference>